<dbReference type="Gene3D" id="3.30.710.10">
    <property type="entry name" value="Potassium Channel Kv1.1, Chain A"/>
    <property type="match status" value="1"/>
</dbReference>
<reference evidence="6 7" key="1">
    <citation type="journal article" date="2012" name="Appl. Environ. Microbiol.">
        <title>Short-read sequencing for genomic analysis of the brown rot fungus Fibroporia radiculosa.</title>
        <authorList>
            <person name="Tang J.D."/>
            <person name="Perkins A.D."/>
            <person name="Sonstegard T.S."/>
            <person name="Schroeder S.G."/>
            <person name="Burgess S.C."/>
            <person name="Diehl S.V."/>
        </authorList>
    </citation>
    <scope>NUCLEOTIDE SEQUENCE [LARGE SCALE GENOMIC DNA]</scope>
    <source>
        <strain evidence="6 7">TFFH 294</strain>
    </source>
</reference>
<evidence type="ECO:0000256" key="2">
    <source>
        <dbReference type="ARBA" id="ARBA00009993"/>
    </source>
</evidence>
<dbReference type="FunCoup" id="J4G4Z1">
    <property type="interactions" value="285"/>
</dbReference>
<comment type="subcellular location">
    <subcellularLocation>
        <location evidence="1">Nucleus</location>
    </subcellularLocation>
</comment>
<dbReference type="InterPro" id="IPR039948">
    <property type="entry name" value="ELC1"/>
</dbReference>
<dbReference type="Proteomes" id="UP000006352">
    <property type="component" value="Unassembled WGS sequence"/>
</dbReference>
<dbReference type="EMBL" id="HE797024">
    <property type="protein sequence ID" value="CCM01258.1"/>
    <property type="molecule type" value="Genomic_DNA"/>
</dbReference>
<gene>
    <name evidence="6" type="ORF">FIBRA_03307</name>
</gene>
<dbReference type="InterPro" id="IPR016073">
    <property type="entry name" value="Skp1_comp_POZ"/>
</dbReference>
<name>J4G4Z1_9APHY</name>
<feature type="domain" description="SKP1 component POZ" evidence="5">
    <location>
        <begin position="14"/>
        <end position="74"/>
    </location>
</feature>
<dbReference type="Pfam" id="PF03931">
    <property type="entry name" value="Skp1_POZ"/>
    <property type="match status" value="1"/>
</dbReference>
<evidence type="ECO:0000256" key="1">
    <source>
        <dbReference type="ARBA" id="ARBA00004123"/>
    </source>
</evidence>
<dbReference type="SMART" id="SM00512">
    <property type="entry name" value="Skp1"/>
    <property type="match status" value="1"/>
</dbReference>
<dbReference type="FunFam" id="3.30.710.10:FF:000035">
    <property type="entry name" value="Elongin C transcription elongation factor"/>
    <property type="match status" value="1"/>
</dbReference>
<accession>J4G4Z1</accession>
<organism evidence="6 7">
    <name type="scientific">Fibroporia radiculosa</name>
    <dbReference type="NCBI Taxonomy" id="599839"/>
    <lineage>
        <taxon>Eukaryota</taxon>
        <taxon>Fungi</taxon>
        <taxon>Dikarya</taxon>
        <taxon>Basidiomycota</taxon>
        <taxon>Agaricomycotina</taxon>
        <taxon>Agaricomycetes</taxon>
        <taxon>Polyporales</taxon>
        <taxon>Fibroporiaceae</taxon>
        <taxon>Fibroporia</taxon>
    </lineage>
</organism>
<evidence type="ECO:0000313" key="6">
    <source>
        <dbReference type="EMBL" id="CCM01258.1"/>
    </source>
</evidence>
<dbReference type="InterPro" id="IPR001232">
    <property type="entry name" value="SKP1-like"/>
</dbReference>
<keyword evidence="4" id="KW-0539">Nucleus</keyword>
<dbReference type="GO" id="GO:0005634">
    <property type="term" value="C:nucleus"/>
    <property type="evidence" value="ECO:0007669"/>
    <property type="project" value="UniProtKB-SubCell"/>
</dbReference>
<dbReference type="HOGENOM" id="CLU_1555276_0_0_1"/>
<dbReference type="InParanoid" id="J4G4Z1"/>
<keyword evidence="7" id="KW-1185">Reference proteome</keyword>
<dbReference type="InterPro" id="IPR011333">
    <property type="entry name" value="SKP1/BTB/POZ_sf"/>
</dbReference>
<dbReference type="GeneID" id="24096169"/>
<dbReference type="AlphaFoldDB" id="J4G4Z1"/>
<evidence type="ECO:0000313" key="7">
    <source>
        <dbReference type="Proteomes" id="UP000006352"/>
    </source>
</evidence>
<dbReference type="OrthoDB" id="249087at2759"/>
<sequence length="172" mass="19154">MAQVNEETSSESDWVKLVSTDGYSYLVRRKVAMGSATLRNMLNADNKFLEALSNTCVINERGVIVEKLCEYLSYKALYENTPAKEVPDFTERLQPEIALEMCAFPLSFFSLAHNGQESHADSPQRKGPVRRGLFARKLRGASDPVALNSLPFCVLSALFLEAGWMPGQSLFP</sequence>
<proteinExistence type="inferred from homology"/>
<evidence type="ECO:0000256" key="4">
    <source>
        <dbReference type="ARBA" id="ARBA00023242"/>
    </source>
</evidence>
<dbReference type="SUPFAM" id="SSF54695">
    <property type="entry name" value="POZ domain"/>
    <property type="match status" value="1"/>
</dbReference>
<dbReference type="GO" id="GO:0006511">
    <property type="term" value="P:ubiquitin-dependent protein catabolic process"/>
    <property type="evidence" value="ECO:0007669"/>
    <property type="project" value="InterPro"/>
</dbReference>
<dbReference type="PANTHER" id="PTHR20648">
    <property type="entry name" value="ELONGIN-C"/>
    <property type="match status" value="1"/>
</dbReference>
<protein>
    <recommendedName>
        <fullName evidence="3">Elongin-C</fullName>
    </recommendedName>
</protein>
<evidence type="ECO:0000259" key="5">
    <source>
        <dbReference type="Pfam" id="PF03931"/>
    </source>
</evidence>
<dbReference type="STRING" id="599839.J4G4Z1"/>
<evidence type="ECO:0000256" key="3">
    <source>
        <dbReference type="ARBA" id="ARBA00021347"/>
    </source>
</evidence>
<comment type="similarity">
    <text evidence="2">Belongs to the SKP1 family.</text>
</comment>
<dbReference type="RefSeq" id="XP_012180541.1">
    <property type="nucleotide sequence ID" value="XM_012325151.1"/>
</dbReference>